<dbReference type="RefSeq" id="WP_180786610.1">
    <property type="nucleotide sequence ID" value="NZ_CP065177.1"/>
</dbReference>
<accession>A0A9Q2EZC2</accession>
<evidence type="ECO:0000313" key="1">
    <source>
        <dbReference type="EMBL" id="URG50257.1"/>
    </source>
</evidence>
<gene>
    <name evidence="1" type="ORF">IG609_007010</name>
</gene>
<dbReference type="Proteomes" id="UP000806577">
    <property type="component" value="Chromosome"/>
</dbReference>
<dbReference type="KEGG" id="pqu:IG609_007010"/>
<dbReference type="EMBL" id="CP065177">
    <property type="protein sequence ID" value="URG50257.1"/>
    <property type="molecule type" value="Genomic_DNA"/>
</dbReference>
<name>A0A9Q2EZC2_9GAMM</name>
<protein>
    <submittedName>
        <fullName evidence="1">Uncharacterized protein</fullName>
    </submittedName>
</protein>
<dbReference type="AlphaFoldDB" id="A0A9Q2EZC2"/>
<keyword evidence="2" id="KW-1185">Reference proteome</keyword>
<sequence>MSYERLNISIDDYNELKTKLHAELTKITNIFTRENYRQEDDFFAAFCAGLSLAEISFGNGYYLRFKTSKTAHKGKNSPEHRFGCDFGIKIEWISTSDESLQKGIIGQAKNNTLKNSDTKDLSVQCAKMARVTEHYIVILRDNSHQIPVVHIGDREKKYFHEDSIIFDDYLIDHVMACLHGETNTDDINTMLKSGLDEFNRFLIEIETNLPKPKITLKPKRQNKPKNRP</sequence>
<organism evidence="1 2">
    <name type="scientific">Pectobacterium quasiaquaticum</name>
    <dbReference type="NCBI Taxonomy" id="2774015"/>
    <lineage>
        <taxon>Bacteria</taxon>
        <taxon>Pseudomonadati</taxon>
        <taxon>Pseudomonadota</taxon>
        <taxon>Gammaproteobacteria</taxon>
        <taxon>Enterobacterales</taxon>
        <taxon>Pectobacteriaceae</taxon>
        <taxon>Pectobacterium</taxon>
    </lineage>
</organism>
<evidence type="ECO:0000313" key="2">
    <source>
        <dbReference type="Proteomes" id="UP000806577"/>
    </source>
</evidence>
<proteinExistence type="predicted"/>
<reference evidence="1 2" key="1">
    <citation type="journal article" date="2021" name="Int. J. Syst. Evol. Microbiol.">
        <title>&lt;i&gt;Pectobacterium quasiaquaticum&lt;/i&gt; sp. nov., isolated from waterways.</title>
        <authorList>
            <person name="Ben Moussa H."/>
            <person name="Pedron J."/>
            <person name="Bertrand C."/>
            <person name="Hecquet A."/>
            <person name="Barny M.A."/>
        </authorList>
    </citation>
    <scope>NUCLEOTIDE SEQUENCE [LARGE SCALE GENOMIC DNA]</scope>
    <source>
        <strain evidence="1 2">A477-S1-J17</strain>
    </source>
</reference>